<organism evidence="1 2">
    <name type="scientific">Ditylenchus destructor</name>
    <dbReference type="NCBI Taxonomy" id="166010"/>
    <lineage>
        <taxon>Eukaryota</taxon>
        <taxon>Metazoa</taxon>
        <taxon>Ecdysozoa</taxon>
        <taxon>Nematoda</taxon>
        <taxon>Chromadorea</taxon>
        <taxon>Rhabditida</taxon>
        <taxon>Tylenchina</taxon>
        <taxon>Tylenchomorpha</taxon>
        <taxon>Sphaerularioidea</taxon>
        <taxon>Anguinidae</taxon>
        <taxon>Anguininae</taxon>
        <taxon>Ditylenchus</taxon>
    </lineage>
</organism>
<proteinExistence type="predicted"/>
<evidence type="ECO:0000313" key="2">
    <source>
        <dbReference type="Proteomes" id="UP001201812"/>
    </source>
</evidence>
<comment type="caution">
    <text evidence="1">The sequence shown here is derived from an EMBL/GenBank/DDBJ whole genome shotgun (WGS) entry which is preliminary data.</text>
</comment>
<dbReference type="Proteomes" id="UP001201812">
    <property type="component" value="Unassembled WGS sequence"/>
</dbReference>
<accession>A0AAD4QZF8</accession>
<keyword evidence="2" id="KW-1185">Reference proteome</keyword>
<evidence type="ECO:0000313" key="1">
    <source>
        <dbReference type="EMBL" id="KAI1705567.1"/>
    </source>
</evidence>
<protein>
    <submittedName>
        <fullName evidence="1">Uncharacterized protein</fullName>
    </submittedName>
</protein>
<name>A0AAD4QZF8_9BILA</name>
<dbReference type="AlphaFoldDB" id="A0AAD4QZF8"/>
<sequence>MRQRNGGHPQFGLRKLFMWTENRPMSLHGFELPHPERWTHDRPVTRKVIALGKPPGLCSTTTCGTCDLCESITSFDEFGHLLLHDGSVHVTYKFYKPLEPNEYGSPISSAPEVVCFGNSTGITTGTKEACKRMFHDHWDVRCSERGDRLCVFSGQYQLTYRPWGSTRTIPIRAYASSVETEYFEYRNQTITCNNSQIISPN</sequence>
<gene>
    <name evidence="1" type="ORF">DdX_13531</name>
</gene>
<reference evidence="1" key="1">
    <citation type="submission" date="2022-01" db="EMBL/GenBank/DDBJ databases">
        <title>Genome Sequence Resource for Two Populations of Ditylenchus destructor, the Migratory Endoparasitic Phytonematode.</title>
        <authorList>
            <person name="Zhang H."/>
            <person name="Lin R."/>
            <person name="Xie B."/>
        </authorList>
    </citation>
    <scope>NUCLEOTIDE SEQUENCE</scope>
    <source>
        <strain evidence="1">BazhouSP</strain>
    </source>
</reference>
<dbReference type="EMBL" id="JAKKPZ010000055">
    <property type="protein sequence ID" value="KAI1705567.1"/>
    <property type="molecule type" value="Genomic_DNA"/>
</dbReference>